<evidence type="ECO:0000313" key="1">
    <source>
        <dbReference type="EMBL" id="TWI41951.1"/>
    </source>
</evidence>
<organism evidence="1 2">
    <name type="scientific">Mesorhizobium tianshanense</name>
    <dbReference type="NCBI Taxonomy" id="39844"/>
    <lineage>
        <taxon>Bacteria</taxon>
        <taxon>Pseudomonadati</taxon>
        <taxon>Pseudomonadota</taxon>
        <taxon>Alphaproteobacteria</taxon>
        <taxon>Hyphomicrobiales</taxon>
        <taxon>Phyllobacteriaceae</taxon>
        <taxon>Mesorhizobium</taxon>
    </lineage>
</organism>
<reference evidence="1 2" key="1">
    <citation type="journal article" date="2015" name="Stand. Genomic Sci.">
        <title>Genomic Encyclopedia of Bacterial and Archaeal Type Strains, Phase III: the genomes of soil and plant-associated and newly described type strains.</title>
        <authorList>
            <person name="Whitman W.B."/>
            <person name="Woyke T."/>
            <person name="Klenk H.P."/>
            <person name="Zhou Y."/>
            <person name="Lilburn T.G."/>
            <person name="Beck B.J."/>
            <person name="De Vos P."/>
            <person name="Vandamme P."/>
            <person name="Eisen J.A."/>
            <person name="Garrity G."/>
            <person name="Hugenholtz P."/>
            <person name="Kyrpides N.C."/>
        </authorList>
    </citation>
    <scope>NUCLEOTIDE SEQUENCE [LARGE SCALE GENOMIC DNA]</scope>
    <source>
        <strain evidence="1 2">CGMCC 1.2546</strain>
    </source>
</reference>
<name>A0A562PC09_9HYPH</name>
<evidence type="ECO:0000313" key="2">
    <source>
        <dbReference type="Proteomes" id="UP000317122"/>
    </source>
</evidence>
<protein>
    <submittedName>
        <fullName evidence="1">Uncharacterized protein</fullName>
    </submittedName>
</protein>
<gene>
    <name evidence="1" type="ORF">IQ26_00875</name>
</gene>
<proteinExistence type="predicted"/>
<sequence>MPKGAAGGQARRNVITMSNREIGASQALRMRVTDLNKRMRDARISEGELNTFRKVAAVMEGAKGRIEADDLIAASFVAETLD</sequence>
<accession>A0A562PC09</accession>
<dbReference type="Proteomes" id="UP000317122">
    <property type="component" value="Unassembled WGS sequence"/>
</dbReference>
<comment type="caution">
    <text evidence="1">The sequence shown here is derived from an EMBL/GenBank/DDBJ whole genome shotgun (WGS) entry which is preliminary data.</text>
</comment>
<dbReference type="AlphaFoldDB" id="A0A562PC09"/>
<keyword evidence="2" id="KW-1185">Reference proteome</keyword>
<dbReference type="EMBL" id="VLKT01000004">
    <property type="protein sequence ID" value="TWI41951.1"/>
    <property type="molecule type" value="Genomic_DNA"/>
</dbReference>